<dbReference type="InterPro" id="IPR000477">
    <property type="entry name" value="RT_dom"/>
</dbReference>
<gene>
    <name evidence="2" type="ORF">G6F50_007469</name>
</gene>
<dbReference type="SUPFAM" id="SSF56672">
    <property type="entry name" value="DNA/RNA polymerases"/>
    <property type="match status" value="1"/>
</dbReference>
<dbReference type="InterPro" id="IPR043502">
    <property type="entry name" value="DNA/RNA_pol_sf"/>
</dbReference>
<evidence type="ECO:0000313" key="2">
    <source>
        <dbReference type="EMBL" id="KAG1568249.1"/>
    </source>
</evidence>
<comment type="caution">
    <text evidence="2">The sequence shown here is derived from an EMBL/GenBank/DDBJ whole genome shotgun (WGS) entry which is preliminary data.</text>
</comment>
<dbReference type="Proteomes" id="UP000740926">
    <property type="component" value="Unassembled WGS sequence"/>
</dbReference>
<dbReference type="EMBL" id="JAANIU010001190">
    <property type="protein sequence ID" value="KAG1568249.1"/>
    <property type="molecule type" value="Genomic_DNA"/>
</dbReference>
<dbReference type="Gene3D" id="3.60.10.10">
    <property type="entry name" value="Endonuclease/exonuclease/phosphatase"/>
    <property type="match status" value="1"/>
</dbReference>
<dbReference type="Pfam" id="PF00078">
    <property type="entry name" value="RVT_1"/>
    <property type="match status" value="1"/>
</dbReference>
<dbReference type="InterPro" id="IPR036691">
    <property type="entry name" value="Endo/exonu/phosph_ase_sf"/>
</dbReference>
<dbReference type="PANTHER" id="PTHR47027">
    <property type="entry name" value="REVERSE TRANSCRIPTASE DOMAIN-CONTAINING PROTEIN"/>
    <property type="match status" value="1"/>
</dbReference>
<evidence type="ECO:0000259" key="1">
    <source>
        <dbReference type="PROSITE" id="PS50878"/>
    </source>
</evidence>
<evidence type="ECO:0000313" key="3">
    <source>
        <dbReference type="Proteomes" id="UP000740926"/>
    </source>
</evidence>
<accession>A0A9P6Z0M5</accession>
<name>A0A9P6Z0M5_9FUNG</name>
<sequence length="898" mass="104112">MGKYSGDTRVNHKGRIIHSWIQSNGLINWNQRIAYVIPTSYSYSGHSIVDYFLSSIDLASPTLTVRDDLSLESTHKLLTFSFQMPSFTPNNIDPVSDSRKIWNIKKLRKEKMRETYQQVFKEHLNLILPPLSSLPLQKIEAQRYIERINTSLLDALYKSLDTVFGTQETNSVTLRSKEFWTTEMMETFEMKELYYRKWRKTNGLNCLKYWLLHQETKAKLRKLIFQRRKETWQLFCDKMKKGEYTKAITKFSRIRKNRLLRPVFSTIDGPQKAADLMADHLKQTLSDTNCPRSEHISILPCLSTYQSSQECFALTNCPFNLDEIKSLYTPQLWRISQIVPIHKKGDPSDPSNYRPISLTSVFRKILEKCIQPELLSTGPTLDVAQGGFRESRGSLDQVLCLTELCQLYYRKHLYYNSVLGFLDIKSAYDTVDPLFYNLFEEVSIEVILSNHKSSRFPPKTSILQGSVLSPYLYSVYINSLPNFLRPAPLIDTDFNDPLIVTPKLNCLLYADDVVLIADADSMQSLLSKCEEHSLSLGYRWNPKKHVIVDPSPTRQKYYLYNSELPNTDYFPYLGVPIKPGGIVDNSALLQQNINKALGTIRQLITLVVHKNGLNYLLSARFYAQIVRPKLEYGLAITTFNLREVQSLENRQNHCIHQIFGGRSFTSTKVMLHLANLPNLKVRISILQAQFLFRASSLSDDALVTKLLPYIKSQRISKWSQLSKSPLWTSISNEHPETMSHNNFIRKRRQFLIDNHRSKLQAKYAKLLSHCRNDLIVDPILRIPMTRNERSCCVRWRLGWLPLDMHNCLQMPKSIDDPFSYLLNLLPPTLSTRKVRQSIDTWLIRWPSICAILLEMDYLAHSKFPEASNHLGEPFVERVRYIQRKFSDSSGFSFIFTAI</sequence>
<dbReference type="PROSITE" id="PS50878">
    <property type="entry name" value="RT_POL"/>
    <property type="match status" value="1"/>
</dbReference>
<organism evidence="2 3">
    <name type="scientific">Rhizopus delemar</name>
    <dbReference type="NCBI Taxonomy" id="936053"/>
    <lineage>
        <taxon>Eukaryota</taxon>
        <taxon>Fungi</taxon>
        <taxon>Fungi incertae sedis</taxon>
        <taxon>Mucoromycota</taxon>
        <taxon>Mucoromycotina</taxon>
        <taxon>Mucoromycetes</taxon>
        <taxon>Mucorales</taxon>
        <taxon>Mucorineae</taxon>
        <taxon>Rhizopodaceae</taxon>
        <taxon>Rhizopus</taxon>
    </lineage>
</organism>
<reference evidence="2 3" key="1">
    <citation type="journal article" date="2020" name="Microb. Genom.">
        <title>Genetic diversity of clinical and environmental Mucorales isolates obtained from an investigation of mucormycosis cases among solid organ transplant recipients.</title>
        <authorList>
            <person name="Nguyen M.H."/>
            <person name="Kaul D."/>
            <person name="Muto C."/>
            <person name="Cheng S.J."/>
            <person name="Richter R.A."/>
            <person name="Bruno V.M."/>
            <person name="Liu G."/>
            <person name="Beyhan S."/>
            <person name="Sundermann A.J."/>
            <person name="Mounaud S."/>
            <person name="Pasculle A.W."/>
            <person name="Nierman W.C."/>
            <person name="Driscoll E."/>
            <person name="Cumbie R."/>
            <person name="Clancy C.J."/>
            <person name="Dupont C.L."/>
        </authorList>
    </citation>
    <scope>NUCLEOTIDE SEQUENCE [LARGE SCALE GENOMIC DNA]</scope>
    <source>
        <strain evidence="2 3">GL24</strain>
    </source>
</reference>
<dbReference type="CDD" id="cd01650">
    <property type="entry name" value="RT_nLTR_like"/>
    <property type="match status" value="1"/>
</dbReference>
<dbReference type="AlphaFoldDB" id="A0A9P6Z0M5"/>
<dbReference type="PANTHER" id="PTHR47027:SF20">
    <property type="entry name" value="REVERSE TRANSCRIPTASE-LIKE PROTEIN WITH RNA-DIRECTED DNA POLYMERASE DOMAIN"/>
    <property type="match status" value="1"/>
</dbReference>
<proteinExistence type="predicted"/>
<keyword evidence="3" id="KW-1185">Reference proteome</keyword>
<protein>
    <recommendedName>
        <fullName evidence="1">Reverse transcriptase domain-containing protein</fullName>
    </recommendedName>
</protein>
<feature type="domain" description="Reverse transcriptase" evidence="1">
    <location>
        <begin position="322"/>
        <end position="577"/>
    </location>
</feature>